<evidence type="ECO:0000313" key="3">
    <source>
        <dbReference type="EMBL" id="RHZ40987.1"/>
    </source>
</evidence>
<feature type="signal peptide" evidence="1">
    <location>
        <begin position="1"/>
        <end position="17"/>
    </location>
</feature>
<dbReference type="InterPro" id="IPR013761">
    <property type="entry name" value="SAM/pointed_sf"/>
</dbReference>
<dbReference type="SMART" id="SM00454">
    <property type="entry name" value="SAM"/>
    <property type="match status" value="2"/>
</dbReference>
<sequence>MVQLVSIVLAMASVATAYKTYVAKLPNGDKVAGNVAIGHDNPSGGGARNPFGIAFSSAGGKWTPELCKADSDNDGATNGEELGDPCCTWTVGSSLVSGIKATSPGTADKFTPDQLTALKCSTTSLSGGNSTKKSDAPPAATIYVNDIEPDSIADDLAHHRRIHHAVAHPSLDSHVLFLPSTSVSTVNSLLDDALKHLSSLTPADDVALEDKYHDIWADIEADRARTLRDLLSRTFRSWATTSKVRHAARRLGQHGHKRRVARCFRAWCRRSTQRHHVALKFALAMKAFQLRSFRAWAKHYSRSKLVLSDFVLVLVTGKHLSVYVAVLRLGHTLGSAQVGRRFVKWKQQVVASQMADVFRHRRHQRTRDLQCDIFRRWRRRARLVIVAGRRFDNVHNRQMGRCFHDWKTQWHQHRTLKPATWTCDTVGLWLAALFQLPPDAARACQATGHDLLSLPSRLSTMSMSQKSPPTNSVLEKLLPTLPLFFCSAEHRLQLVDGIASLSKTNATRLSKDILTQQRVAKLDNVHDFLGLRYAGPVKPVDRKGVNLVAGRHWCAQDRELIMYVRQLDSVGLHMFLQLEPDDLGPALKCHRPEHVALLLAGQRRLQFLQVRLSFISNFHLCVLHLYDHSIVTNQAAQPVSTPNVAQATDEFNLSTWLHAMHLSLYEPSFRQHGITSASQLSQLTPDILRHTLHIPSKLHRDRILQFAAGLYANRANQPPPTAKQGPAFRMQLALSHIDTTTSSPVKAKPTGSATLAKQVRTLLFSICRWLEAQTPPHRATLDSLYAAMQATSQGHITKTSFAHGLRAMNAGFTTFPRAKTDGRVGYESFVRFFVDVFNQRRMMLQLAVHTLGGDSGEVPRGGEAASQHLSQLLHALARTDDILARAGMNVR</sequence>
<evidence type="ECO:0000259" key="2">
    <source>
        <dbReference type="PROSITE" id="PS50105"/>
    </source>
</evidence>
<dbReference type="PROSITE" id="PS50105">
    <property type="entry name" value="SAM_DOMAIN"/>
    <property type="match status" value="1"/>
</dbReference>
<comment type="caution">
    <text evidence="3">The sequence shown here is derived from an EMBL/GenBank/DDBJ whole genome shotgun (WGS) entry which is preliminary data.</text>
</comment>
<reference evidence="3 4" key="1">
    <citation type="submission" date="2018-08" db="EMBL/GenBank/DDBJ databases">
        <title>Aphanomyces genome sequencing and annotation.</title>
        <authorList>
            <person name="Minardi D."/>
            <person name="Oidtmann B."/>
            <person name="Van Der Giezen M."/>
            <person name="Studholme D.J."/>
        </authorList>
    </citation>
    <scope>NUCLEOTIDE SEQUENCE [LARGE SCALE GENOMIC DNA]</scope>
    <source>
        <strain evidence="3 4">197901</strain>
    </source>
</reference>
<dbReference type="InterPro" id="IPR055313">
    <property type="entry name" value="Temptin-like"/>
</dbReference>
<accession>A0A397FUR6</accession>
<gene>
    <name evidence="3" type="ORF">DYB31_005948</name>
</gene>
<dbReference type="InterPro" id="IPR057626">
    <property type="entry name" value="S-S_Temptin"/>
</dbReference>
<protein>
    <recommendedName>
        <fullName evidence="2">SAM domain-containing protein</fullName>
    </recommendedName>
</protein>
<dbReference type="AlphaFoldDB" id="A0A397FUR6"/>
<dbReference type="PANTHER" id="PTHR34737">
    <property type="entry name" value="EF-HAND DOMAIN-CONTAINING PROTEIN"/>
    <property type="match status" value="1"/>
</dbReference>
<dbReference type="Proteomes" id="UP000266196">
    <property type="component" value="Unassembled WGS sequence"/>
</dbReference>
<dbReference type="Pfam" id="PF24784">
    <property type="entry name" value="Temptin_C"/>
    <property type="match status" value="1"/>
</dbReference>
<dbReference type="Pfam" id="PF07647">
    <property type="entry name" value="SAM_2"/>
    <property type="match status" value="1"/>
</dbReference>
<dbReference type="EMBL" id="QUTE01001965">
    <property type="protein sequence ID" value="RHZ40987.1"/>
    <property type="molecule type" value="Genomic_DNA"/>
</dbReference>
<dbReference type="SUPFAM" id="SSF47769">
    <property type="entry name" value="SAM/Pointed domain"/>
    <property type="match status" value="1"/>
</dbReference>
<evidence type="ECO:0000313" key="4">
    <source>
        <dbReference type="Proteomes" id="UP000266196"/>
    </source>
</evidence>
<feature type="domain" description="SAM" evidence="2">
    <location>
        <begin position="652"/>
        <end position="713"/>
    </location>
</feature>
<dbReference type="Gene3D" id="1.10.150.50">
    <property type="entry name" value="Transcription Factor, Ets-1"/>
    <property type="match status" value="1"/>
</dbReference>
<evidence type="ECO:0000256" key="1">
    <source>
        <dbReference type="SAM" id="SignalP"/>
    </source>
</evidence>
<feature type="chain" id="PRO_5017428020" description="SAM domain-containing protein" evidence="1">
    <location>
        <begin position="18"/>
        <end position="891"/>
    </location>
</feature>
<dbReference type="InterPro" id="IPR001660">
    <property type="entry name" value="SAM"/>
</dbReference>
<name>A0A397FUR6_APHAT</name>
<proteinExistence type="predicted"/>
<dbReference type="VEuPathDB" id="FungiDB:H257_10878"/>
<dbReference type="PANTHER" id="PTHR34737:SF2">
    <property type="entry name" value="EF-HAND DOMAIN-CONTAINING PROTEIN"/>
    <property type="match status" value="1"/>
</dbReference>
<keyword evidence="1" id="KW-0732">Signal</keyword>
<organism evidence="3 4">
    <name type="scientific">Aphanomyces astaci</name>
    <name type="common">Crayfish plague agent</name>
    <dbReference type="NCBI Taxonomy" id="112090"/>
    <lineage>
        <taxon>Eukaryota</taxon>
        <taxon>Sar</taxon>
        <taxon>Stramenopiles</taxon>
        <taxon>Oomycota</taxon>
        <taxon>Saprolegniomycetes</taxon>
        <taxon>Saprolegniales</taxon>
        <taxon>Verrucalvaceae</taxon>
        <taxon>Aphanomyces</taxon>
    </lineage>
</organism>